<keyword evidence="4 10" id="KW-0812">Transmembrane</keyword>
<keyword evidence="5" id="KW-0460">Magnesium</keyword>
<keyword evidence="12" id="KW-1185">Reference proteome</keyword>
<feature type="transmembrane region" description="Helical" evidence="10">
    <location>
        <begin position="686"/>
        <end position="704"/>
    </location>
</feature>
<evidence type="ECO:0000256" key="6">
    <source>
        <dbReference type="ARBA" id="ARBA00022967"/>
    </source>
</evidence>
<feature type="transmembrane region" description="Helical" evidence="10">
    <location>
        <begin position="55"/>
        <end position="75"/>
    </location>
</feature>
<feature type="transmembrane region" description="Helical" evidence="10">
    <location>
        <begin position="134"/>
        <end position="153"/>
    </location>
</feature>
<gene>
    <name evidence="11" type="ORF">CYMTET_23295</name>
</gene>
<feature type="transmembrane region" description="Helical" evidence="10">
    <location>
        <begin position="710"/>
        <end position="733"/>
    </location>
</feature>
<sequence>MEGSGYRFSAGKTLLLRNLLSSNNTNDTADSDNTNDYESYTPTVYESASFTTESAAGFLIFGVIVGFVWAAYNMYTVRKVSMKSGSTNRGGVNCDYLLEEAGKDVEKVMKRAKDIAKAIEEGGETFLKSQATYLFWYSLLFFSIIFIIVGAGDGWDTEWDTDTDSNGFESAPLVYNGVLTVIAAAIGGFTCFLCSYVGLKMSTYSTLRTALEARRALKYAYQCNMRSASSVGMFTAAAALLNLFLLVVIYQEHYGTRDNESLYLAVTGYALGASIVAMFQRLSGGIYSKATSMGLSMVGNVNDMDVHAQPADDPRNPAVIADNVGLLVYSVVGCVSDLFASSSEAVCATLVLLSFTTAEEENDFAAMSYPLVFMSISIISCCVAVLTTTYIRPARSEKEPELVLKQQVVIAALMQLFLSYCFAVGMLPDKVNTTNPNTKDEEVEPHELWFCVAAGLCLGVLVARAVEHYVSPVHQPVQHMAESCKKGEASTVMFGLALGYSSTLAISFCAATTAYLSYHVAEFYGVGFAALGAVGTFSLNVSLEAFSAIGDNAFAIAEMSGLHEEARDRCLLLSLAGKSVASISKGFTIGITLLVVLANWTAYVMVVEISNTIDEQMILGFFIGAALPYWFCSLLMMAIGKASSSMAEEVCKQFSTKPGILDGTAVPEYKSCVQIATHASLKEMRYPGLFVMSAPIVIGIFLGNRCLSGTIFGGLLCGLMLAISSTTSGAAWINTTKYIATGGTGTNDGSKPAWAGSAAYKASLLGATMGMPLQDIGPFLSSYLKLMVLESLIIAPFLRDYSGRGLILDIWS</sequence>
<dbReference type="GO" id="GO:0004427">
    <property type="term" value="F:inorganic diphosphate phosphatase activity"/>
    <property type="evidence" value="ECO:0007669"/>
    <property type="project" value="InterPro"/>
</dbReference>
<dbReference type="EC" id="7.1.3.1" evidence="2"/>
<evidence type="ECO:0000256" key="1">
    <source>
        <dbReference type="ARBA" id="ARBA00004127"/>
    </source>
</evidence>
<feature type="transmembrane region" description="Helical" evidence="10">
    <location>
        <begin position="618"/>
        <end position="639"/>
    </location>
</feature>
<feature type="transmembrane region" description="Helical" evidence="10">
    <location>
        <begin position="491"/>
        <end position="517"/>
    </location>
</feature>
<evidence type="ECO:0000256" key="3">
    <source>
        <dbReference type="ARBA" id="ARBA00022448"/>
    </source>
</evidence>
<comment type="subcellular location">
    <subcellularLocation>
        <location evidence="1">Endomembrane system</location>
        <topology evidence="1">Multi-pass membrane protein</topology>
    </subcellularLocation>
</comment>
<dbReference type="PANTHER" id="PTHR31998">
    <property type="entry name" value="K(+)-INSENSITIVE PYROPHOSPHATE-ENERGIZED PROTON PUMP"/>
    <property type="match status" value="1"/>
</dbReference>
<feature type="transmembrane region" description="Helical" evidence="10">
    <location>
        <begin position="408"/>
        <end position="427"/>
    </location>
</feature>
<feature type="transmembrane region" description="Helical" evidence="10">
    <location>
        <begin position="262"/>
        <end position="279"/>
    </location>
</feature>
<reference evidence="11 12" key="1">
    <citation type="journal article" date="2015" name="Genome Biol. Evol.">
        <title>Comparative Genomics of a Bacterivorous Green Alga Reveals Evolutionary Causalities and Consequences of Phago-Mixotrophic Mode of Nutrition.</title>
        <authorList>
            <person name="Burns J.A."/>
            <person name="Paasch A."/>
            <person name="Narechania A."/>
            <person name="Kim E."/>
        </authorList>
    </citation>
    <scope>NUCLEOTIDE SEQUENCE [LARGE SCALE GENOMIC DNA]</scope>
    <source>
        <strain evidence="11 12">PLY_AMNH</strain>
    </source>
</reference>
<dbReference type="Pfam" id="PF03030">
    <property type="entry name" value="H_PPase"/>
    <property type="match status" value="1"/>
</dbReference>
<feature type="transmembrane region" description="Helical" evidence="10">
    <location>
        <begin position="367"/>
        <end position="387"/>
    </location>
</feature>
<protein>
    <recommendedName>
        <fullName evidence="2">H(+)-exporting diphosphatase</fullName>
        <ecNumber evidence="2">7.1.3.1</ecNumber>
    </recommendedName>
</protein>
<proteinExistence type="predicted"/>
<evidence type="ECO:0000256" key="2">
    <source>
        <dbReference type="ARBA" id="ARBA00013242"/>
    </source>
</evidence>
<feature type="transmembrane region" description="Helical" evidence="10">
    <location>
        <begin position="587"/>
        <end position="606"/>
    </location>
</feature>
<accession>A0AAE0FZQ2</accession>
<evidence type="ECO:0000313" key="12">
    <source>
        <dbReference type="Proteomes" id="UP001190700"/>
    </source>
</evidence>
<dbReference type="AlphaFoldDB" id="A0AAE0FZQ2"/>
<evidence type="ECO:0000256" key="4">
    <source>
        <dbReference type="ARBA" id="ARBA00022692"/>
    </source>
</evidence>
<name>A0AAE0FZQ2_9CHLO</name>
<feature type="transmembrane region" description="Helical" evidence="10">
    <location>
        <begin position="173"/>
        <end position="199"/>
    </location>
</feature>
<dbReference type="GO" id="GO:0009678">
    <property type="term" value="F:diphosphate hydrolysis-driven proton transmembrane transporter activity"/>
    <property type="evidence" value="ECO:0007669"/>
    <property type="project" value="UniProtKB-EC"/>
</dbReference>
<dbReference type="InterPro" id="IPR004131">
    <property type="entry name" value="PPase-energised_H-pump"/>
</dbReference>
<evidence type="ECO:0000256" key="5">
    <source>
        <dbReference type="ARBA" id="ARBA00022842"/>
    </source>
</evidence>
<evidence type="ECO:0000256" key="10">
    <source>
        <dbReference type="SAM" id="Phobius"/>
    </source>
</evidence>
<dbReference type="PIRSF" id="PIRSF001265">
    <property type="entry name" value="H+-PPase"/>
    <property type="match status" value="1"/>
</dbReference>
<evidence type="ECO:0000256" key="8">
    <source>
        <dbReference type="ARBA" id="ARBA00023065"/>
    </source>
</evidence>
<dbReference type="EMBL" id="LGRX02011972">
    <property type="protein sequence ID" value="KAK3268191.1"/>
    <property type="molecule type" value="Genomic_DNA"/>
</dbReference>
<dbReference type="GO" id="GO:0012505">
    <property type="term" value="C:endomembrane system"/>
    <property type="evidence" value="ECO:0007669"/>
    <property type="project" value="UniProtKB-SubCell"/>
</dbReference>
<feature type="transmembrane region" description="Helical" evidence="10">
    <location>
        <begin position="231"/>
        <end position="250"/>
    </location>
</feature>
<keyword evidence="3" id="KW-0813">Transport</keyword>
<feature type="transmembrane region" description="Helical" evidence="10">
    <location>
        <begin position="447"/>
        <end position="470"/>
    </location>
</feature>
<dbReference type="GO" id="GO:0016020">
    <property type="term" value="C:membrane"/>
    <property type="evidence" value="ECO:0007669"/>
    <property type="project" value="InterPro"/>
</dbReference>
<comment type="caution">
    <text evidence="11">The sequence shown here is derived from an EMBL/GenBank/DDBJ whole genome shotgun (WGS) entry which is preliminary data.</text>
</comment>
<keyword evidence="7 10" id="KW-1133">Transmembrane helix</keyword>
<evidence type="ECO:0000256" key="7">
    <source>
        <dbReference type="ARBA" id="ARBA00022989"/>
    </source>
</evidence>
<keyword evidence="8" id="KW-0406">Ion transport</keyword>
<feature type="transmembrane region" description="Helical" evidence="10">
    <location>
        <begin position="523"/>
        <end position="543"/>
    </location>
</feature>
<dbReference type="Proteomes" id="UP001190700">
    <property type="component" value="Unassembled WGS sequence"/>
</dbReference>
<evidence type="ECO:0000313" key="11">
    <source>
        <dbReference type="EMBL" id="KAK3268191.1"/>
    </source>
</evidence>
<keyword evidence="9 10" id="KW-0472">Membrane</keyword>
<keyword evidence="6" id="KW-1278">Translocase</keyword>
<organism evidence="11 12">
    <name type="scientific">Cymbomonas tetramitiformis</name>
    <dbReference type="NCBI Taxonomy" id="36881"/>
    <lineage>
        <taxon>Eukaryota</taxon>
        <taxon>Viridiplantae</taxon>
        <taxon>Chlorophyta</taxon>
        <taxon>Pyramimonadophyceae</taxon>
        <taxon>Pyramimonadales</taxon>
        <taxon>Pyramimonadaceae</taxon>
        <taxon>Cymbomonas</taxon>
    </lineage>
</organism>
<evidence type="ECO:0000256" key="9">
    <source>
        <dbReference type="ARBA" id="ARBA00023136"/>
    </source>
</evidence>